<keyword evidence="3" id="KW-1185">Reference proteome</keyword>
<sequence>MHFPRMLGGLHRLTRLTLTDMTLGKHPTALDPAEGVGGVEAEGHGVEGRGKRSARDWAIYSIERYRGDLGRHARVPFAPHDSFEVSSEDSRKVFGRRAPRRSAQADYLPTLATHGTRGMGVRATLVARFRPGWKRLKTLSLDTWVVPRDAQLEDMAWVVDTMSNANLVRTERGTGGAVQAAFPESFFRGGL</sequence>
<evidence type="ECO:0000256" key="1">
    <source>
        <dbReference type="SAM" id="MobiDB-lite"/>
    </source>
</evidence>
<evidence type="ECO:0000313" key="2">
    <source>
        <dbReference type="EMBL" id="EIN04297.1"/>
    </source>
</evidence>
<reference evidence="3" key="1">
    <citation type="journal article" date="2012" name="Science">
        <title>The Paleozoic origin of enzymatic lignin decomposition reconstructed from 31 fungal genomes.</title>
        <authorList>
            <person name="Floudas D."/>
            <person name="Binder M."/>
            <person name="Riley R."/>
            <person name="Barry K."/>
            <person name="Blanchette R.A."/>
            <person name="Henrissat B."/>
            <person name="Martinez A.T."/>
            <person name="Otillar R."/>
            <person name="Spatafora J.W."/>
            <person name="Yadav J.S."/>
            <person name="Aerts A."/>
            <person name="Benoit I."/>
            <person name="Boyd A."/>
            <person name="Carlson A."/>
            <person name="Copeland A."/>
            <person name="Coutinho P.M."/>
            <person name="de Vries R.P."/>
            <person name="Ferreira P."/>
            <person name="Findley K."/>
            <person name="Foster B."/>
            <person name="Gaskell J."/>
            <person name="Glotzer D."/>
            <person name="Gorecki P."/>
            <person name="Heitman J."/>
            <person name="Hesse C."/>
            <person name="Hori C."/>
            <person name="Igarashi K."/>
            <person name="Jurgens J.A."/>
            <person name="Kallen N."/>
            <person name="Kersten P."/>
            <person name="Kohler A."/>
            <person name="Kuees U."/>
            <person name="Kumar T.K.A."/>
            <person name="Kuo A."/>
            <person name="LaButti K."/>
            <person name="Larrondo L.F."/>
            <person name="Lindquist E."/>
            <person name="Ling A."/>
            <person name="Lombard V."/>
            <person name="Lucas S."/>
            <person name="Lundell T."/>
            <person name="Martin R."/>
            <person name="McLaughlin D.J."/>
            <person name="Morgenstern I."/>
            <person name="Morin E."/>
            <person name="Murat C."/>
            <person name="Nagy L.G."/>
            <person name="Nolan M."/>
            <person name="Ohm R.A."/>
            <person name="Patyshakuliyeva A."/>
            <person name="Rokas A."/>
            <person name="Ruiz-Duenas F.J."/>
            <person name="Sabat G."/>
            <person name="Salamov A."/>
            <person name="Samejima M."/>
            <person name="Schmutz J."/>
            <person name="Slot J.C."/>
            <person name="St John F."/>
            <person name="Stenlid J."/>
            <person name="Sun H."/>
            <person name="Sun S."/>
            <person name="Syed K."/>
            <person name="Tsang A."/>
            <person name="Wiebenga A."/>
            <person name="Young D."/>
            <person name="Pisabarro A."/>
            <person name="Eastwood D.C."/>
            <person name="Martin F."/>
            <person name="Cullen D."/>
            <person name="Grigoriev I.V."/>
            <person name="Hibbett D.S."/>
        </authorList>
    </citation>
    <scope>NUCLEOTIDE SEQUENCE [LARGE SCALE GENOMIC DNA]</scope>
    <source>
        <strain evidence="3">HHB-11173 SS5</strain>
    </source>
</reference>
<dbReference type="RefSeq" id="XP_007388440.1">
    <property type="nucleotide sequence ID" value="XM_007388378.1"/>
</dbReference>
<protein>
    <submittedName>
        <fullName evidence="2">Uncharacterized protein</fullName>
    </submittedName>
</protein>
<feature type="region of interest" description="Disordered" evidence="1">
    <location>
        <begin position="27"/>
        <end position="48"/>
    </location>
</feature>
<organism evidence="2 3">
    <name type="scientific">Punctularia strigosozonata (strain HHB-11173)</name>
    <name type="common">White-rot fungus</name>
    <dbReference type="NCBI Taxonomy" id="741275"/>
    <lineage>
        <taxon>Eukaryota</taxon>
        <taxon>Fungi</taxon>
        <taxon>Dikarya</taxon>
        <taxon>Basidiomycota</taxon>
        <taxon>Agaricomycotina</taxon>
        <taxon>Agaricomycetes</taxon>
        <taxon>Corticiales</taxon>
        <taxon>Punctulariaceae</taxon>
        <taxon>Punctularia</taxon>
    </lineage>
</organism>
<dbReference type="KEGG" id="psq:PUNSTDRAFT_138692"/>
<dbReference type="Proteomes" id="UP000054196">
    <property type="component" value="Unassembled WGS sequence"/>
</dbReference>
<dbReference type="AlphaFoldDB" id="R7S3D3"/>
<evidence type="ECO:0000313" key="3">
    <source>
        <dbReference type="Proteomes" id="UP000054196"/>
    </source>
</evidence>
<name>R7S3D3_PUNST</name>
<gene>
    <name evidence="2" type="ORF">PUNSTDRAFT_138692</name>
</gene>
<dbReference type="EMBL" id="JH687555">
    <property type="protein sequence ID" value="EIN04297.1"/>
    <property type="molecule type" value="Genomic_DNA"/>
</dbReference>
<proteinExistence type="predicted"/>
<dbReference type="HOGENOM" id="CLU_1422068_0_0_1"/>
<dbReference type="GeneID" id="18880144"/>
<accession>R7S3D3</accession>